<name>A0A1B2I3R9_9BACT</name>
<dbReference type="KEGG" id="cpor:BED41_05490"/>
<keyword evidence="2" id="KW-1185">Reference proteome</keyword>
<proteinExistence type="predicted"/>
<organism evidence="1 2">
    <name type="scientific">Cloacibacillus porcorum</name>
    <dbReference type="NCBI Taxonomy" id="1197717"/>
    <lineage>
        <taxon>Bacteria</taxon>
        <taxon>Thermotogati</taxon>
        <taxon>Synergistota</taxon>
        <taxon>Synergistia</taxon>
        <taxon>Synergistales</taxon>
        <taxon>Synergistaceae</taxon>
        <taxon>Cloacibacillus</taxon>
    </lineage>
</organism>
<protein>
    <submittedName>
        <fullName evidence="1">Uncharacterized protein</fullName>
    </submittedName>
</protein>
<evidence type="ECO:0000313" key="2">
    <source>
        <dbReference type="Proteomes" id="UP000093044"/>
    </source>
</evidence>
<reference evidence="1" key="1">
    <citation type="submission" date="2016-08" db="EMBL/GenBank/DDBJ databases">
        <title>Complete genome of Cloacibacillus porcorum.</title>
        <authorList>
            <person name="Looft T."/>
            <person name="Bayles D.O."/>
            <person name="Alt D.P."/>
        </authorList>
    </citation>
    <scope>NUCLEOTIDE SEQUENCE [LARGE SCALE GENOMIC DNA]</scope>
    <source>
        <strain evidence="1">CL-84</strain>
    </source>
</reference>
<dbReference type="Proteomes" id="UP000093044">
    <property type="component" value="Chromosome"/>
</dbReference>
<dbReference type="AlphaFoldDB" id="A0A1B2I3R9"/>
<gene>
    <name evidence="1" type="ORF">BED41_05490</name>
</gene>
<dbReference type="EMBL" id="CP016757">
    <property type="protein sequence ID" value="ANZ44592.1"/>
    <property type="molecule type" value="Genomic_DNA"/>
</dbReference>
<sequence length="72" mass="7992">MKINLYDEVELDDGRTVVVVANDVPGFLLCEDESRAEEETEAGEDRDWVVSVPISAVKRVLGRQLIAGDLFV</sequence>
<accession>A0A1B2I3R9</accession>
<evidence type="ECO:0000313" key="1">
    <source>
        <dbReference type="EMBL" id="ANZ44592.1"/>
    </source>
</evidence>